<dbReference type="EMBL" id="JAQQDB010000023">
    <property type="protein sequence ID" value="MFM0520323.1"/>
    <property type="molecule type" value="Genomic_DNA"/>
</dbReference>
<dbReference type="Proteomes" id="UP001629462">
    <property type="component" value="Unassembled WGS sequence"/>
</dbReference>
<dbReference type="PIRSF" id="PIRSF016578">
    <property type="entry name" value="HsaA"/>
    <property type="match status" value="1"/>
</dbReference>
<dbReference type="RefSeq" id="WP_408162409.1">
    <property type="nucleotide sequence ID" value="NZ_JAQQDB010000023.1"/>
</dbReference>
<evidence type="ECO:0000313" key="4">
    <source>
        <dbReference type="Proteomes" id="UP001629462"/>
    </source>
</evidence>
<name>A0ABW9CPE8_9BURK</name>
<dbReference type="InterPro" id="IPR037069">
    <property type="entry name" value="AcylCoA_DH/ox_N_sf"/>
</dbReference>
<dbReference type="InterPro" id="IPR013107">
    <property type="entry name" value="Acyl-CoA_DH_C"/>
</dbReference>
<keyword evidence="1" id="KW-0560">Oxidoreductase</keyword>
<dbReference type="CDD" id="cd01163">
    <property type="entry name" value="DszC"/>
    <property type="match status" value="1"/>
</dbReference>
<dbReference type="SUPFAM" id="SSF47203">
    <property type="entry name" value="Acyl-CoA dehydrogenase C-terminal domain-like"/>
    <property type="match status" value="1"/>
</dbReference>
<keyword evidence="4" id="KW-1185">Reference proteome</keyword>
<feature type="domain" description="Acyl-CoA dehydrogenase C-terminal" evidence="2">
    <location>
        <begin position="236"/>
        <end position="373"/>
    </location>
</feature>
<dbReference type="Gene3D" id="2.40.110.10">
    <property type="entry name" value="Butyryl-CoA Dehydrogenase, subunit A, domain 2"/>
    <property type="match status" value="1"/>
</dbReference>
<comment type="caution">
    <text evidence="3">The sequence shown here is derived from an EMBL/GenBank/DDBJ whole genome shotgun (WGS) entry which is preliminary data.</text>
</comment>
<dbReference type="Gene3D" id="1.10.540.10">
    <property type="entry name" value="Acyl-CoA dehydrogenase/oxidase, N-terminal domain"/>
    <property type="match status" value="1"/>
</dbReference>
<evidence type="ECO:0000256" key="1">
    <source>
        <dbReference type="ARBA" id="ARBA00023002"/>
    </source>
</evidence>
<dbReference type="PANTHER" id="PTHR43884">
    <property type="entry name" value="ACYL-COA DEHYDROGENASE"/>
    <property type="match status" value="1"/>
</dbReference>
<dbReference type="InterPro" id="IPR009100">
    <property type="entry name" value="AcylCoA_DH/oxidase_NM_dom_sf"/>
</dbReference>
<dbReference type="Gene3D" id="1.20.140.10">
    <property type="entry name" value="Butyryl-CoA Dehydrogenase, subunit A, domain 3"/>
    <property type="match status" value="1"/>
</dbReference>
<dbReference type="Pfam" id="PF08028">
    <property type="entry name" value="Acyl-CoA_dh_2"/>
    <property type="match status" value="1"/>
</dbReference>
<gene>
    <name evidence="3" type="ORF">PQR08_23095</name>
</gene>
<evidence type="ECO:0000313" key="3">
    <source>
        <dbReference type="EMBL" id="MFM0520323.1"/>
    </source>
</evidence>
<reference evidence="3 4" key="1">
    <citation type="journal article" date="2024" name="Chem. Sci.">
        <title>Discovery of megapolipeptins by genome mining of a Burkholderiales bacteria collection.</title>
        <authorList>
            <person name="Paulo B.S."/>
            <person name="Recchia M.J.J."/>
            <person name="Lee S."/>
            <person name="Fergusson C.H."/>
            <person name="Romanowski S.B."/>
            <person name="Hernandez A."/>
            <person name="Krull N."/>
            <person name="Liu D.Y."/>
            <person name="Cavanagh H."/>
            <person name="Bos A."/>
            <person name="Gray C.A."/>
            <person name="Murphy B.T."/>
            <person name="Linington R.G."/>
            <person name="Eustaquio A.S."/>
        </authorList>
    </citation>
    <scope>NUCLEOTIDE SEQUENCE [LARGE SCALE GENOMIC DNA]</scope>
    <source>
        <strain evidence="3 4">RL17-374-BIF-D</strain>
    </source>
</reference>
<protein>
    <submittedName>
        <fullName evidence="3">Acyl-CoA dehydrogenase family protein</fullName>
    </submittedName>
</protein>
<dbReference type="InterPro" id="IPR046373">
    <property type="entry name" value="Acyl-CoA_Oxase/DH_mid-dom_sf"/>
</dbReference>
<organism evidence="3 4">
    <name type="scientific">Caballeronia jiangsuensis</name>
    <dbReference type="NCBI Taxonomy" id="1458357"/>
    <lineage>
        <taxon>Bacteria</taxon>
        <taxon>Pseudomonadati</taxon>
        <taxon>Pseudomonadota</taxon>
        <taxon>Betaproteobacteria</taxon>
        <taxon>Burkholderiales</taxon>
        <taxon>Burkholderiaceae</taxon>
        <taxon>Caballeronia</taxon>
    </lineage>
</organism>
<proteinExistence type="predicted"/>
<dbReference type="PANTHER" id="PTHR43884:SF12">
    <property type="entry name" value="ISOVALERYL-COA DEHYDROGENASE, MITOCHONDRIAL-RELATED"/>
    <property type="match status" value="1"/>
</dbReference>
<dbReference type="InterPro" id="IPR036250">
    <property type="entry name" value="AcylCo_DH-like_C"/>
</dbReference>
<sequence length="400" mass="43232">MTQSTSKLSEALAALPSLAREIGVDAAQREIRRELPFAAFDAFRRSGLAALRIPVERGGLGGSLEDAIHVVTTLAAHESNVAHALRVHFDMVESLRLAPHTPFHDRQIGRIVEGALFSGASGEPGTARAGEIETVLRREGDHFRVTGKKYYTTGTAYADFVRTNLVNEEGKGVTAIIPLRSEGLEVLDDWDGMGQRMTASGSTVFDNVRVEANEVVEKGYGSLIGRHGGAYRQLHLVAVAAGIVRNIVADARAYVTAHGRPVLHSAAPSAREDVFIQQVVGELSALSHTIDVLVRDNARTLGVSSDAILRADPAADELVLQSALATARTQIVVGRLALQAGERLFDAGGASATSRKHNFDRHWRNVRTIFSHNPLSHKARVIGDYVLNDVKTHLIEGRTF</sequence>
<evidence type="ECO:0000259" key="2">
    <source>
        <dbReference type="Pfam" id="PF08028"/>
    </source>
</evidence>
<accession>A0ABW9CPE8</accession>
<dbReference type="SUPFAM" id="SSF56645">
    <property type="entry name" value="Acyl-CoA dehydrogenase NM domain-like"/>
    <property type="match status" value="1"/>
</dbReference>